<dbReference type="AlphaFoldDB" id="A0A4R0HCE7"/>
<gene>
    <name evidence="1" type="ORF">E0H45_18245</name>
</gene>
<dbReference type="EMBL" id="SJJZ01000002">
    <property type="protein sequence ID" value="TCC07883.1"/>
    <property type="molecule type" value="Genomic_DNA"/>
</dbReference>
<reference evidence="1 2" key="1">
    <citation type="submission" date="2019-02" db="EMBL/GenBank/DDBJ databases">
        <title>Kribbella capetownensis sp. nov. and Kribbella speibonae sp. nov., isolated from soil.</title>
        <authorList>
            <person name="Curtis S.M."/>
            <person name="Norton I."/>
            <person name="Everest G.J."/>
            <person name="Meyers P.R."/>
        </authorList>
    </citation>
    <scope>NUCLEOTIDE SEQUENCE [LARGE SCALE GENOMIC DNA]</scope>
    <source>
        <strain evidence="1 2">KCTC 29219</strain>
    </source>
</reference>
<dbReference type="Proteomes" id="UP000292346">
    <property type="component" value="Unassembled WGS sequence"/>
</dbReference>
<dbReference type="OrthoDB" id="3830362at2"/>
<protein>
    <submittedName>
        <fullName evidence="1">Uncharacterized protein</fullName>
    </submittedName>
</protein>
<organism evidence="1 2">
    <name type="scientific">Kribbella soli</name>
    <dbReference type="NCBI Taxonomy" id="1124743"/>
    <lineage>
        <taxon>Bacteria</taxon>
        <taxon>Bacillati</taxon>
        <taxon>Actinomycetota</taxon>
        <taxon>Actinomycetes</taxon>
        <taxon>Propionibacteriales</taxon>
        <taxon>Kribbellaceae</taxon>
        <taxon>Kribbella</taxon>
    </lineage>
</organism>
<evidence type="ECO:0000313" key="2">
    <source>
        <dbReference type="Proteomes" id="UP000292346"/>
    </source>
</evidence>
<proteinExistence type="predicted"/>
<dbReference type="RefSeq" id="WP_131338784.1">
    <property type="nucleotide sequence ID" value="NZ_SJJZ01000002.1"/>
</dbReference>
<evidence type="ECO:0000313" key="1">
    <source>
        <dbReference type="EMBL" id="TCC07883.1"/>
    </source>
</evidence>
<keyword evidence="2" id="KW-1185">Reference proteome</keyword>
<sequence length="61" mass="6733">MDTFAAELHQRITSAREHLRAAQDTGDLDAERIYSGELDSLIHQALENGITVPSEDTGQHT</sequence>
<accession>A0A4R0HCE7</accession>
<name>A0A4R0HCE7_9ACTN</name>
<comment type="caution">
    <text evidence="1">The sequence shown here is derived from an EMBL/GenBank/DDBJ whole genome shotgun (WGS) entry which is preliminary data.</text>
</comment>